<feature type="transmembrane region" description="Helical" evidence="1">
    <location>
        <begin position="14"/>
        <end position="34"/>
    </location>
</feature>
<keyword evidence="1" id="KW-0472">Membrane</keyword>
<dbReference type="AlphaFoldDB" id="A0A1G2E4A3"/>
<keyword evidence="1" id="KW-1133">Transmembrane helix</keyword>
<dbReference type="EMBL" id="MHLU01000032">
    <property type="protein sequence ID" value="OGZ20081.1"/>
    <property type="molecule type" value="Genomic_DNA"/>
</dbReference>
<evidence type="ECO:0000313" key="3">
    <source>
        <dbReference type="Proteomes" id="UP000178106"/>
    </source>
</evidence>
<sequence length="87" mass="10211">MEEDTTQSTPMGRVWTMVLLSALFVFGVSWFWHWSEMRTIEKRNTKESAKIQANIAYLTEYRDVLREKGVGEAKVRIEQLRKAPYGI</sequence>
<evidence type="ECO:0000256" key="1">
    <source>
        <dbReference type="SAM" id="Phobius"/>
    </source>
</evidence>
<evidence type="ECO:0000313" key="2">
    <source>
        <dbReference type="EMBL" id="OGZ20081.1"/>
    </source>
</evidence>
<protein>
    <submittedName>
        <fullName evidence="2">Uncharacterized protein</fullName>
    </submittedName>
</protein>
<reference evidence="2 3" key="1">
    <citation type="journal article" date="2016" name="Nat. Commun.">
        <title>Thousands of microbial genomes shed light on interconnected biogeochemical processes in an aquifer system.</title>
        <authorList>
            <person name="Anantharaman K."/>
            <person name="Brown C.T."/>
            <person name="Hug L.A."/>
            <person name="Sharon I."/>
            <person name="Castelle C.J."/>
            <person name="Probst A.J."/>
            <person name="Thomas B.C."/>
            <person name="Singh A."/>
            <person name="Wilkins M.J."/>
            <person name="Karaoz U."/>
            <person name="Brodie E.L."/>
            <person name="Williams K.H."/>
            <person name="Hubbard S.S."/>
            <person name="Banfield J.F."/>
        </authorList>
    </citation>
    <scope>NUCLEOTIDE SEQUENCE [LARGE SCALE GENOMIC DNA]</scope>
</reference>
<name>A0A1G2E4A3_9BACT</name>
<dbReference type="Proteomes" id="UP000178106">
    <property type="component" value="Unassembled WGS sequence"/>
</dbReference>
<gene>
    <name evidence="2" type="ORF">A2494_03365</name>
</gene>
<accession>A0A1G2E4A3</accession>
<proteinExistence type="predicted"/>
<keyword evidence="1" id="KW-0812">Transmembrane</keyword>
<organism evidence="2 3">
    <name type="scientific">Candidatus Lloydbacteria bacterium RIFOXYC12_FULL_46_25</name>
    <dbReference type="NCBI Taxonomy" id="1798670"/>
    <lineage>
        <taxon>Bacteria</taxon>
        <taxon>Candidatus Lloydiibacteriota</taxon>
    </lineage>
</organism>
<comment type="caution">
    <text evidence="2">The sequence shown here is derived from an EMBL/GenBank/DDBJ whole genome shotgun (WGS) entry which is preliminary data.</text>
</comment>